<protein>
    <submittedName>
        <fullName evidence="2">Unannotated protein</fullName>
    </submittedName>
</protein>
<name>A0A6J7ICP2_9ZZZZ</name>
<evidence type="ECO:0000313" key="3">
    <source>
        <dbReference type="EMBL" id="CAB5036362.1"/>
    </source>
</evidence>
<dbReference type="Pfam" id="PF00391">
    <property type="entry name" value="PEP-utilizers"/>
    <property type="match status" value="1"/>
</dbReference>
<dbReference type="SUPFAM" id="SSF52009">
    <property type="entry name" value="Phosphohistidine domain"/>
    <property type="match status" value="1"/>
</dbReference>
<dbReference type="Gene3D" id="3.50.30.10">
    <property type="entry name" value="Phosphohistidine domain"/>
    <property type="match status" value="1"/>
</dbReference>
<evidence type="ECO:0000259" key="1">
    <source>
        <dbReference type="Pfam" id="PF00391"/>
    </source>
</evidence>
<proteinExistence type="predicted"/>
<dbReference type="InterPro" id="IPR036637">
    <property type="entry name" value="Phosphohistidine_dom_sf"/>
</dbReference>
<accession>A0A6J7ICP2</accession>
<feature type="domain" description="PEP-utilising enzyme mobile" evidence="1">
    <location>
        <begin position="54"/>
        <end position="118"/>
    </location>
</feature>
<organism evidence="2">
    <name type="scientific">freshwater metagenome</name>
    <dbReference type="NCBI Taxonomy" id="449393"/>
    <lineage>
        <taxon>unclassified sequences</taxon>
        <taxon>metagenomes</taxon>
        <taxon>ecological metagenomes</taxon>
    </lineage>
</organism>
<dbReference type="AlphaFoldDB" id="A0A6J7ICP2"/>
<evidence type="ECO:0000313" key="2">
    <source>
        <dbReference type="EMBL" id="CAB4928565.1"/>
    </source>
</evidence>
<dbReference type="GO" id="GO:0016772">
    <property type="term" value="F:transferase activity, transferring phosphorus-containing groups"/>
    <property type="evidence" value="ECO:0007669"/>
    <property type="project" value="InterPro"/>
</dbReference>
<dbReference type="EMBL" id="CAFBND010000007">
    <property type="protein sequence ID" value="CAB4928565.1"/>
    <property type="molecule type" value="Genomic_DNA"/>
</dbReference>
<gene>
    <name evidence="2" type="ORF">UFOPK3752_00277</name>
    <name evidence="3" type="ORF">UFOPK4150_01634</name>
</gene>
<sequence>MSGQREIGAGINVMEFAEPITGRTIFLDSPDQVLDFIMSDDVESSIVISRGGTTTFVAPALTAGVRGLMTLQGAPESHLGILSREYGIPCVMSVTFTEGVETSRGEIIPADGTLVTLDIATTPRGRVLIDDGADNG</sequence>
<reference evidence="2" key="1">
    <citation type="submission" date="2020-05" db="EMBL/GenBank/DDBJ databases">
        <authorList>
            <person name="Chiriac C."/>
            <person name="Salcher M."/>
            <person name="Ghai R."/>
            <person name="Kavagutti S V."/>
        </authorList>
    </citation>
    <scope>NUCLEOTIDE SEQUENCE</scope>
</reference>
<dbReference type="EMBL" id="CAFBPU010000036">
    <property type="protein sequence ID" value="CAB5036362.1"/>
    <property type="molecule type" value="Genomic_DNA"/>
</dbReference>
<dbReference type="InterPro" id="IPR008279">
    <property type="entry name" value="PEP-util_enz_mobile_dom"/>
</dbReference>